<evidence type="ECO:0000256" key="4">
    <source>
        <dbReference type="ARBA" id="ARBA00023136"/>
    </source>
</evidence>
<dbReference type="RefSeq" id="XP_017864448.1">
    <property type="nucleotide sequence ID" value="XM_018008959.1"/>
</dbReference>
<keyword evidence="7" id="KW-1185">Reference proteome</keyword>
<feature type="transmembrane region" description="Helical" evidence="5">
    <location>
        <begin position="339"/>
        <end position="358"/>
    </location>
</feature>
<evidence type="ECO:0000256" key="1">
    <source>
        <dbReference type="ARBA" id="ARBA00004141"/>
    </source>
</evidence>
<evidence type="ECO:0000313" key="8">
    <source>
        <dbReference type="RefSeq" id="XP_017864448.1"/>
    </source>
</evidence>
<feature type="transmembrane region" description="Helical" evidence="5">
    <location>
        <begin position="154"/>
        <end position="172"/>
    </location>
</feature>
<keyword evidence="3 5" id="KW-1133">Transmembrane helix</keyword>
<keyword evidence="2 5" id="KW-0812">Transmembrane</keyword>
<gene>
    <name evidence="8" type="primary">LOC108614721</name>
</gene>
<accession>A0ABM1PB62</accession>
<feature type="domain" description="Amino acid transporter transmembrane" evidence="6">
    <location>
        <begin position="24"/>
        <end position="423"/>
    </location>
</feature>
<feature type="transmembrane region" description="Helical" evidence="5">
    <location>
        <begin position="122"/>
        <end position="142"/>
    </location>
</feature>
<organism evidence="7 8">
    <name type="scientific">Drosophila arizonae</name>
    <name type="common">Fruit fly</name>
    <dbReference type="NCBI Taxonomy" id="7263"/>
    <lineage>
        <taxon>Eukaryota</taxon>
        <taxon>Metazoa</taxon>
        <taxon>Ecdysozoa</taxon>
        <taxon>Arthropoda</taxon>
        <taxon>Hexapoda</taxon>
        <taxon>Insecta</taxon>
        <taxon>Pterygota</taxon>
        <taxon>Neoptera</taxon>
        <taxon>Endopterygota</taxon>
        <taxon>Diptera</taxon>
        <taxon>Brachycera</taxon>
        <taxon>Muscomorpha</taxon>
        <taxon>Ephydroidea</taxon>
        <taxon>Drosophilidae</taxon>
        <taxon>Drosophila</taxon>
    </lineage>
</organism>
<dbReference type="PANTHER" id="PTHR22950:SF340">
    <property type="entry name" value="AMINO ACID TRANSPORTER TRANSMEMBRANE DOMAIN-CONTAINING PROTEIN-RELATED"/>
    <property type="match status" value="1"/>
</dbReference>
<feature type="transmembrane region" description="Helical" evidence="5">
    <location>
        <begin position="55"/>
        <end position="76"/>
    </location>
</feature>
<dbReference type="Proteomes" id="UP000694904">
    <property type="component" value="Chromosome 4"/>
</dbReference>
<dbReference type="PANTHER" id="PTHR22950">
    <property type="entry name" value="AMINO ACID TRANSPORTER"/>
    <property type="match status" value="1"/>
</dbReference>
<evidence type="ECO:0000313" key="7">
    <source>
        <dbReference type="Proteomes" id="UP000694904"/>
    </source>
</evidence>
<name>A0ABM1PB62_DROAR</name>
<proteinExistence type="predicted"/>
<reference evidence="7" key="1">
    <citation type="journal article" date="1997" name="Nucleic Acids Res.">
        <title>tRNAscan-SE: a program for improved detection of transfer RNA genes in genomic sequence.</title>
        <authorList>
            <person name="Lowe T.M."/>
            <person name="Eddy S.R."/>
        </authorList>
    </citation>
    <scope>NUCLEOTIDE SEQUENCE [LARGE SCALE GENOMIC DNA]</scope>
</reference>
<feature type="transmembrane region" description="Helical" evidence="5">
    <location>
        <begin position="184"/>
        <end position="202"/>
    </location>
</feature>
<reference evidence="8" key="3">
    <citation type="submission" date="2025-08" db="UniProtKB">
        <authorList>
            <consortium name="RefSeq"/>
        </authorList>
    </citation>
    <scope>IDENTIFICATION</scope>
    <source>
        <tissue evidence="8">Whole organism</tissue>
    </source>
</reference>
<evidence type="ECO:0000256" key="5">
    <source>
        <dbReference type="SAM" id="Phobius"/>
    </source>
</evidence>
<feature type="transmembrane region" description="Helical" evidence="5">
    <location>
        <begin position="405"/>
        <end position="423"/>
    </location>
</feature>
<comment type="subcellular location">
    <subcellularLocation>
        <location evidence="1">Membrane</location>
        <topology evidence="1">Multi-pass membrane protein</topology>
    </subcellularLocation>
</comment>
<protein>
    <submittedName>
        <fullName evidence="8">Proton-coupled amino acid transporter-like protein CG1139 isoform X1</fullName>
    </submittedName>
</protein>
<feature type="transmembrane region" description="Helical" evidence="5">
    <location>
        <begin position="214"/>
        <end position="238"/>
    </location>
</feature>
<reference evidence="7" key="2">
    <citation type="journal article" date="2016" name="G3 (Bethesda)">
        <title>Genome Evolution in Three Species of Cactophilic Drosophila.</title>
        <authorList>
            <person name="Sanchez-Flores A."/>
            <person name="Penazola F."/>
            <person name="Carpinteyro-Ponce J."/>
            <person name="Nazario-Yepiz N."/>
            <person name="Abreu-Goodger C."/>
            <person name="Machado C.A."/>
            <person name="Markow T.A."/>
        </authorList>
    </citation>
    <scope>NUCLEOTIDE SEQUENCE [LARGE SCALE GENOMIC DNA]</scope>
</reference>
<evidence type="ECO:0000256" key="3">
    <source>
        <dbReference type="ARBA" id="ARBA00022989"/>
    </source>
</evidence>
<dbReference type="GeneID" id="108614721"/>
<feature type="transmembrane region" description="Helical" evidence="5">
    <location>
        <begin position="258"/>
        <end position="277"/>
    </location>
</feature>
<sequence length="482" mass="53850">MADVNKPGEKKFHPYDARDVEKPLSNCDALFSLVKCVVGSGCLALPLAFYRVGYIGGILMTIFMTAVLIFGLQLLVRCMVESSRQNMVGYMNFPETMTYAISVGPKFCQCLSKCAGHFVNGILIFFHYGVCVVYIVFVSINVKQVVDYNYHERINTRIYCFIVGTLSLPLFSLRHLKYLVPTNILATLLMYTGLACIFYYLFTNLPPIDEIRQFNSQLSLFVGIIMFGTSSVGVMLAIEAKMATPGSYVGWLGVLNRCALFVAVTYILIGFMGYWRYGDYVAASITLNIPIEEALAQVAKMFIAISVFFSFPLSGYVVVDIVCNQYIAKNHNPKNPHRIEYIFRICFVIVCTANAIAFPNLGPLLALVGAFSISLLNIIFPCWIEICLLYRSSYGPGRWKLVRDLLMLLLGLVILGYGTYSAVIEMIREYSDKAHEIKAGSSTEIKTPEEINAAQDAATLDYPIVDDVTASGKSRLLRDFYL</sequence>
<keyword evidence="4 5" id="KW-0472">Membrane</keyword>
<dbReference type="InterPro" id="IPR013057">
    <property type="entry name" value="AA_transpt_TM"/>
</dbReference>
<evidence type="ECO:0000256" key="2">
    <source>
        <dbReference type="ARBA" id="ARBA00022692"/>
    </source>
</evidence>
<feature type="transmembrane region" description="Helical" evidence="5">
    <location>
        <begin position="297"/>
        <end position="319"/>
    </location>
</feature>
<evidence type="ECO:0000259" key="6">
    <source>
        <dbReference type="Pfam" id="PF01490"/>
    </source>
</evidence>
<dbReference type="Pfam" id="PF01490">
    <property type="entry name" value="Aa_trans"/>
    <property type="match status" value="1"/>
</dbReference>
<feature type="transmembrane region" description="Helical" evidence="5">
    <location>
        <begin position="364"/>
        <end position="384"/>
    </location>
</feature>